<evidence type="ECO:0000313" key="1">
    <source>
        <dbReference type="EMBL" id="MBD7961185.1"/>
    </source>
</evidence>
<organism evidence="1 2">
    <name type="scientific">Comamonas avium</name>
    <dbReference type="NCBI Taxonomy" id="2762231"/>
    <lineage>
        <taxon>Bacteria</taxon>
        <taxon>Pseudomonadati</taxon>
        <taxon>Pseudomonadota</taxon>
        <taxon>Betaproteobacteria</taxon>
        <taxon>Burkholderiales</taxon>
        <taxon>Comamonadaceae</taxon>
        <taxon>Comamonas</taxon>
    </lineage>
</organism>
<proteinExistence type="predicted"/>
<protein>
    <submittedName>
        <fullName evidence="1">Uncharacterized protein</fullName>
    </submittedName>
</protein>
<dbReference type="Proteomes" id="UP000634919">
    <property type="component" value="Unassembled WGS sequence"/>
</dbReference>
<dbReference type="RefSeq" id="WP_191723571.1">
    <property type="nucleotide sequence ID" value="NZ_JACSQK010000005.1"/>
</dbReference>
<keyword evidence="2" id="KW-1185">Reference proteome</keyword>
<accession>A0ABR8SCK9</accession>
<reference evidence="1 2" key="1">
    <citation type="submission" date="2020-08" db="EMBL/GenBank/DDBJ databases">
        <title>A Genomic Blueprint of the Chicken Gut Microbiome.</title>
        <authorList>
            <person name="Gilroy R."/>
            <person name="Ravi A."/>
            <person name="Getino M."/>
            <person name="Pursley I."/>
            <person name="Horton D.L."/>
            <person name="Alikhan N.-F."/>
            <person name="Baker D."/>
            <person name="Gharbi K."/>
            <person name="Hall N."/>
            <person name="Watson M."/>
            <person name="Adriaenssens E.M."/>
            <person name="Foster-Nyarko E."/>
            <person name="Jarju S."/>
            <person name="Secka A."/>
            <person name="Antonio M."/>
            <person name="Oren A."/>
            <person name="Chaudhuri R."/>
            <person name="La Ragione R.M."/>
            <person name="Hildebrand F."/>
            <person name="Pallen M.J."/>
        </authorList>
    </citation>
    <scope>NUCLEOTIDE SEQUENCE [LARGE SCALE GENOMIC DNA]</scope>
    <source>
        <strain evidence="1 2">Sa2CVA6</strain>
    </source>
</reference>
<evidence type="ECO:0000313" key="2">
    <source>
        <dbReference type="Proteomes" id="UP000634919"/>
    </source>
</evidence>
<comment type="caution">
    <text evidence="1">The sequence shown here is derived from an EMBL/GenBank/DDBJ whole genome shotgun (WGS) entry which is preliminary data.</text>
</comment>
<name>A0ABR8SCK9_9BURK</name>
<gene>
    <name evidence="1" type="ORF">H9646_11875</name>
</gene>
<dbReference type="EMBL" id="JACSQK010000005">
    <property type="protein sequence ID" value="MBD7961185.1"/>
    <property type="molecule type" value="Genomic_DNA"/>
</dbReference>
<sequence length="488" mass="55993">MRLSISNFKIIAVTVLASALFLWIGYRFVCIQLGYPNPEYKTEMWLGNTARMREFLYEKLPSKTGEKTIFVVSGSNSLFSIASDVLSEKTGYKVKNYSLHAGMHIDILFSQIRNKVKAGDIVVAPLEWEARDRVLINQFDYENYLHYFSQSVEPSPLVLYNIFSAVPLRRWAIGFKTYLYQPHDSVSYRNFYTDESLNYTWKHRPGNENYTHRALNEFGDINIELPITSATWKDKSIFKVPEKADSKWLEILGGWNDYFENKGARFVVTSPILLEGNGPEIFSKNIWGNIGNLRDQMEFTKTPLYCDPVSATFSSIYRYDTSYHANAEGARLRSKELGECMVEFINGKDVKTKKINPDLVIPEIKHRLIKQRENFGSGNMLFQVRLRELHRINEEISGFHSKTGSYPKSSVDESWGLPVGMNISMRDDLGVTYWSNGLSYKLIAKAPKTECAVVVANWPEMVDPVGLENDDGTQCSGFGYWTDEQKLR</sequence>